<dbReference type="SMR" id="A2EGG6"/>
<dbReference type="InterPro" id="IPR027357">
    <property type="entry name" value="DOCKER_dom"/>
</dbReference>
<dbReference type="eggNOG" id="KOG1998">
    <property type="taxonomic scope" value="Eukaryota"/>
</dbReference>
<evidence type="ECO:0000259" key="4">
    <source>
        <dbReference type="PROSITE" id="PS50002"/>
    </source>
</evidence>
<gene>
    <name evidence="6" type="ORF">TVAG_404170</name>
</gene>
<evidence type="ECO:0000259" key="5">
    <source>
        <dbReference type="PROSITE" id="PS51651"/>
    </source>
</evidence>
<dbReference type="PANTHER" id="PTHR45653:SF10">
    <property type="entry name" value="MYOBLAST CITY, ISOFORM B"/>
    <property type="match status" value="1"/>
</dbReference>
<dbReference type="PROSITE" id="PS51651">
    <property type="entry name" value="DOCKER"/>
    <property type="match status" value="1"/>
</dbReference>
<dbReference type="PANTHER" id="PTHR45653">
    <property type="entry name" value="DEDICATOR OF CYTOKINESIS"/>
    <property type="match status" value="1"/>
</dbReference>
<dbReference type="InterPro" id="IPR043161">
    <property type="entry name" value="DOCK_C_lobe_A"/>
</dbReference>
<dbReference type="InterPro" id="IPR036028">
    <property type="entry name" value="SH3-like_dom_sf"/>
</dbReference>
<sequence length="1521" mass="174334">MSWKDCSYKAIALYPYSSTEKYHLTTTRYDTLEVLKENGDWVFARCISTGCLGICPKSYLGEYKDEIDILNRKFSLEIKYLFIELYKNFLIPAKEDDASFCKILDLVSKIQRTYPLSSDTDRGLLYKYIEELREFIHIKQPERNQNGTMTIIHDITSETKKTTKKQTHQNYQETILMNFAIQSDPQPTPVHIKIFLYNITAKTLVSLQKTSIFTSNHFVDTFLCPDIDPKIINNLAIVVFISDYAEGNNTYFAEYKACGVEKLSTADKPFKIGHDQTFDIKFFTSKDAPISSLYRDILENKQTYTPSIDCPPLKISYSSYQQNCEATNPQKPADNGLNKLGSFKYPINVGSNYDVSQLYVKITHLRHKTKIKPTRIIVRAVDLSSKSDAFVPCFPTEKDPCCAVTTIQRGFLDFDMEEVVQVQIDTSLFPSLDFAFLVFFVERSFKPPGESYISSYCFSPLYDIKNGCMYEFTSPRVLKLIKPPKTIDSQTITTEITNFHSFEECFKEPGDPGFITVETSLISNKFSKFPDVNKLLTTVPTKDATFDDIQILEVQYYYAWGPKILFELAKIIVNDERNSERALYAFVSCLKSIDQYSTRDPFMERVLTSFFAMFVEENSFLSKLGVNLLQFTGKAIDSQHQNNNSEEGEKLRRALANIQRTLASVLRITVVSINFAKKIKQNVNEAQIRNDFRRVFDSTCKKISDTAESAVVQRQFLIRALPHMLQIMDYFFSKKEIVELALIAFNSTPSNVNDRVKVFDHFANAEIFRNEKIRRGLLPEIIKELTKEDYKQVFSEKILPLATTIFFDMLGSSSSFSSAVSHVTPLFANMIGNPDYANQIILFIYYSLPIGVKSFLTCNGNQAQAFTEVTEMILKAVDTAPPSILFALVPAFVKVFLLSQDDQFSQTRKDVILLIKTISNFYRQFLHRLEVLTPLDRLIYNQMYAINLTPISHLLPLLIDSVPPNYHFDSSIFIPLFHMYVSSKDQPVRQGIRNAFGQIFTAEGQKVQAIETPIVDALIAVMSVEGMAEIVSIFDIITQILPSAKQSVEKLTQFSQNLANLSYYPPNASYEDERVTSINFLLEGFKNSESSLSNYPHFAMMLYDLHVALNNQVEAAEVFRNVYQFLVDKSKDDDELRPESTFPAQTTLERKKMLLKRSYELFMQSQFFEHAIECAEELRRIGESKYDFALIAEVCEMEANAWTEVTTVERTQLNRFYGCKFIGGNFDECHKNKFFVYRRGGYFDNGQMLSYIKQKFPNAECSPRPPQENTEYPNGYVYVFNVKPLVEDSYCPEESPGSVMTRTVCRIQKFFSEVPVRVKIEEKKYNEIAEYHRHITEYQVEYPLQGIARRALVVKQSEVRKMSPVECAVFDTNAKSLELLQKASHYWRCLTYNVKFDETAVSAFSMLINGIVNAAVNGGTKLFQELFLEGDLANLPEQKKWAPKLKEAFVTQLKAVNFAISVHDYVVSDAYLPLHNQIKEQFVEMQKSMSSQVGTVDFSMTDTNLGKIPEALPPKQRNNSA</sequence>
<evidence type="ECO:0000256" key="1">
    <source>
        <dbReference type="ARBA" id="ARBA00022443"/>
    </source>
</evidence>
<evidence type="ECO:0000313" key="6">
    <source>
        <dbReference type="EMBL" id="EAY08249.1"/>
    </source>
</evidence>
<dbReference type="GO" id="GO:0005886">
    <property type="term" value="C:plasma membrane"/>
    <property type="evidence" value="ECO:0000318"/>
    <property type="project" value="GO_Central"/>
</dbReference>
<dbReference type="OrthoDB" id="18896at2759"/>
<protein>
    <submittedName>
        <fullName evidence="6">SH3 domain containing protein</fullName>
    </submittedName>
</protein>
<dbReference type="GO" id="GO:0005085">
    <property type="term" value="F:guanyl-nucleotide exchange factor activity"/>
    <property type="evidence" value="ECO:0000318"/>
    <property type="project" value="GO_Central"/>
</dbReference>
<dbReference type="Gene3D" id="2.30.30.40">
    <property type="entry name" value="SH3 Domains"/>
    <property type="match status" value="1"/>
</dbReference>
<evidence type="ECO:0000313" key="7">
    <source>
        <dbReference type="Proteomes" id="UP000001542"/>
    </source>
</evidence>
<proteinExistence type="inferred from homology"/>
<feature type="domain" description="DOCKER" evidence="5">
    <location>
        <begin position="1086"/>
        <end position="1498"/>
    </location>
</feature>
<dbReference type="InterPro" id="IPR026791">
    <property type="entry name" value="DOCK"/>
</dbReference>
<dbReference type="SMART" id="SM00326">
    <property type="entry name" value="SH3"/>
    <property type="match status" value="1"/>
</dbReference>
<keyword evidence="1 2" id="KW-0728">SH3 domain</keyword>
<dbReference type="CDD" id="cd11684">
    <property type="entry name" value="DHR2_DOCK"/>
    <property type="match status" value="1"/>
</dbReference>
<dbReference type="Pfam" id="PF00018">
    <property type="entry name" value="SH3_1"/>
    <property type="match status" value="1"/>
</dbReference>
<dbReference type="InterPro" id="IPR016024">
    <property type="entry name" value="ARM-type_fold"/>
</dbReference>
<dbReference type="GO" id="GO:0031267">
    <property type="term" value="F:small GTPase binding"/>
    <property type="evidence" value="ECO:0000318"/>
    <property type="project" value="GO_Central"/>
</dbReference>
<dbReference type="VEuPathDB" id="TrichDB:TVAGG3_0675590"/>
<dbReference type="PROSITE" id="PS50002">
    <property type="entry name" value="SH3"/>
    <property type="match status" value="1"/>
</dbReference>
<evidence type="ECO:0000256" key="3">
    <source>
        <dbReference type="PROSITE-ProRule" id="PRU00984"/>
    </source>
</evidence>
<dbReference type="InterPro" id="IPR043162">
    <property type="entry name" value="DOCK_C_lobe_C"/>
</dbReference>
<dbReference type="EMBL" id="DS113382">
    <property type="protein sequence ID" value="EAY08249.1"/>
    <property type="molecule type" value="Genomic_DNA"/>
</dbReference>
<dbReference type="Pfam" id="PF23554">
    <property type="entry name" value="TPR_DOCK"/>
    <property type="match status" value="1"/>
</dbReference>
<dbReference type="InterPro" id="IPR056372">
    <property type="entry name" value="TPR_DOCK"/>
</dbReference>
<reference evidence="6" key="2">
    <citation type="journal article" date="2007" name="Science">
        <title>Draft genome sequence of the sexually transmitted pathogen Trichomonas vaginalis.</title>
        <authorList>
            <person name="Carlton J.M."/>
            <person name="Hirt R.P."/>
            <person name="Silva J.C."/>
            <person name="Delcher A.L."/>
            <person name="Schatz M."/>
            <person name="Zhao Q."/>
            <person name="Wortman J.R."/>
            <person name="Bidwell S.L."/>
            <person name="Alsmark U.C.M."/>
            <person name="Besteiro S."/>
            <person name="Sicheritz-Ponten T."/>
            <person name="Noel C.J."/>
            <person name="Dacks J.B."/>
            <person name="Foster P.G."/>
            <person name="Simillion C."/>
            <person name="Van de Peer Y."/>
            <person name="Miranda-Saavedra D."/>
            <person name="Barton G.J."/>
            <person name="Westrop G.D."/>
            <person name="Mueller S."/>
            <person name="Dessi D."/>
            <person name="Fiori P.L."/>
            <person name="Ren Q."/>
            <person name="Paulsen I."/>
            <person name="Zhang H."/>
            <person name="Bastida-Corcuera F.D."/>
            <person name="Simoes-Barbosa A."/>
            <person name="Brown M.T."/>
            <person name="Hayes R.D."/>
            <person name="Mukherjee M."/>
            <person name="Okumura C.Y."/>
            <person name="Schneider R."/>
            <person name="Smith A.J."/>
            <person name="Vanacova S."/>
            <person name="Villalvazo M."/>
            <person name="Haas B.J."/>
            <person name="Pertea M."/>
            <person name="Feldblyum T.V."/>
            <person name="Utterback T.R."/>
            <person name="Shu C.L."/>
            <person name="Osoegawa K."/>
            <person name="de Jong P.J."/>
            <person name="Hrdy I."/>
            <person name="Horvathova L."/>
            <person name="Zubacova Z."/>
            <person name="Dolezal P."/>
            <person name="Malik S.B."/>
            <person name="Logsdon J.M. Jr."/>
            <person name="Henze K."/>
            <person name="Gupta A."/>
            <person name="Wang C.C."/>
            <person name="Dunne R.L."/>
            <person name="Upcroft J.A."/>
            <person name="Upcroft P."/>
            <person name="White O."/>
            <person name="Salzberg S.L."/>
            <person name="Tang P."/>
            <person name="Chiu C.-H."/>
            <person name="Lee Y.-S."/>
            <person name="Embley T.M."/>
            <person name="Coombs G.H."/>
            <person name="Mottram J.C."/>
            <person name="Tachezy J."/>
            <person name="Fraser-Liggett C.M."/>
            <person name="Johnson P.J."/>
        </authorList>
    </citation>
    <scope>NUCLEOTIDE SEQUENCE [LARGE SCALE GENOMIC DNA]</scope>
    <source>
        <strain evidence="6">G3</strain>
    </source>
</reference>
<dbReference type="STRING" id="5722.A2EGG6"/>
<reference evidence="6" key="1">
    <citation type="submission" date="2006-10" db="EMBL/GenBank/DDBJ databases">
        <authorList>
            <person name="Amadeo P."/>
            <person name="Zhao Q."/>
            <person name="Wortman J."/>
            <person name="Fraser-Liggett C."/>
            <person name="Carlton J."/>
        </authorList>
    </citation>
    <scope>NUCLEOTIDE SEQUENCE</scope>
    <source>
        <strain evidence="6">G3</strain>
    </source>
</reference>
<dbReference type="InterPro" id="IPR001452">
    <property type="entry name" value="SH3_domain"/>
</dbReference>
<dbReference type="Proteomes" id="UP000001542">
    <property type="component" value="Unassembled WGS sequence"/>
</dbReference>
<dbReference type="GO" id="GO:0007264">
    <property type="term" value="P:small GTPase-mediated signal transduction"/>
    <property type="evidence" value="ECO:0007669"/>
    <property type="project" value="InterPro"/>
</dbReference>
<evidence type="ECO:0000256" key="2">
    <source>
        <dbReference type="PROSITE-ProRule" id="PRU00192"/>
    </source>
</evidence>
<dbReference type="InterPro" id="IPR046773">
    <property type="entry name" value="DOCKER_Lobe_C"/>
</dbReference>
<dbReference type="Gene3D" id="1.20.58.740">
    <property type="match status" value="1"/>
</dbReference>
<dbReference type="InParanoid" id="A2EGG6"/>
<dbReference type="VEuPathDB" id="TrichDB:TVAG_404170"/>
<organism evidence="6 7">
    <name type="scientific">Trichomonas vaginalis (strain ATCC PRA-98 / G3)</name>
    <dbReference type="NCBI Taxonomy" id="412133"/>
    <lineage>
        <taxon>Eukaryota</taxon>
        <taxon>Metamonada</taxon>
        <taxon>Parabasalia</taxon>
        <taxon>Trichomonadida</taxon>
        <taxon>Trichomonadidae</taxon>
        <taxon>Trichomonas</taxon>
    </lineage>
</organism>
<dbReference type="KEGG" id="tva:4766148"/>
<accession>A2EGG6</accession>
<dbReference type="Pfam" id="PF20421">
    <property type="entry name" value="DHR-2_Lobe_C"/>
    <property type="match status" value="1"/>
</dbReference>
<comment type="similarity">
    <text evidence="3">Belongs to the DOCK family.</text>
</comment>
<keyword evidence="7" id="KW-1185">Reference proteome</keyword>
<dbReference type="Gene3D" id="1.25.40.410">
    <property type="match status" value="1"/>
</dbReference>
<dbReference type="SUPFAM" id="SSF48371">
    <property type="entry name" value="ARM repeat"/>
    <property type="match status" value="1"/>
</dbReference>
<name>A2EGG6_TRIV3</name>
<feature type="domain" description="SH3" evidence="4">
    <location>
        <begin position="5"/>
        <end position="65"/>
    </location>
</feature>
<dbReference type="GO" id="GO:0005737">
    <property type="term" value="C:cytoplasm"/>
    <property type="evidence" value="ECO:0000318"/>
    <property type="project" value="GO_Central"/>
</dbReference>
<dbReference type="SUPFAM" id="SSF50044">
    <property type="entry name" value="SH3-domain"/>
    <property type="match status" value="1"/>
</dbReference>
<dbReference type="RefSeq" id="XP_001320472.1">
    <property type="nucleotide sequence ID" value="XM_001320437.1"/>
</dbReference>